<evidence type="ECO:0000256" key="4">
    <source>
        <dbReference type="ARBA" id="ARBA00023012"/>
    </source>
</evidence>
<dbReference type="Gene3D" id="3.40.50.300">
    <property type="entry name" value="P-loop containing nucleotide triphosphate hydrolases"/>
    <property type="match status" value="1"/>
</dbReference>
<dbReference type="CDD" id="cd17550">
    <property type="entry name" value="REC_NtrX-like"/>
    <property type="match status" value="1"/>
</dbReference>
<dbReference type="InterPro" id="IPR058031">
    <property type="entry name" value="AAA_lid_NorR"/>
</dbReference>
<feature type="domain" description="Sigma-54 factor interaction" evidence="9">
    <location>
        <begin position="140"/>
        <end position="369"/>
    </location>
</feature>
<feature type="domain" description="Response regulatory" evidence="10">
    <location>
        <begin position="3"/>
        <end position="119"/>
    </location>
</feature>
<sequence>MPRVMICDDEPSIRKTLAEILEDENYQVETADSGESLVSQLRRSESRIDAILLDVWLPGMDGVETLAKLRELGYHMPVIVISGHASLDFAVKATKLGAFDFLEKPLNLDRVMVTLANAIKHFKLERRQAVLEAQLPTVEMVGESPAMRTLKEDIALAAPSDGRVLILGESGSGKELAARMIHASSHRAREPFIEMNCAAIPEELIESELFGHMKGSFTNANENKPGKFEQADGGTLFLDEIADMSLNTQAKVLRALQEQRFQRVGGTNIVQVDVRVISATNKDLEEEIEAGRFREDLYYRLSVIPLRVPPLRERPEDILALAHYFIEGFARAYGRRPIGFTSAAERALCAYRWPGNVRELRNIAERLVIMSRKETLDAVDLPRQLIGKSNDEIWFGKYDSLREARDDFERKYIEYSLHQNGWNITKTAEALKLERSNLHKKMKQLEIQAPS</sequence>
<dbReference type="InterPro" id="IPR002078">
    <property type="entry name" value="Sigma_54_int"/>
</dbReference>
<dbReference type="RefSeq" id="WP_237383449.1">
    <property type="nucleotide sequence ID" value="NZ_CP071793.1"/>
</dbReference>
<dbReference type="KEGG" id="scor:J3U87_12905"/>
<dbReference type="FunFam" id="3.40.50.2300:FF:000018">
    <property type="entry name" value="DNA-binding transcriptional regulator NtrC"/>
    <property type="match status" value="1"/>
</dbReference>
<dbReference type="InterPro" id="IPR001789">
    <property type="entry name" value="Sig_transdc_resp-reg_receiver"/>
</dbReference>
<dbReference type="InterPro" id="IPR011006">
    <property type="entry name" value="CheY-like_superfamily"/>
</dbReference>
<evidence type="ECO:0000313" key="12">
    <source>
        <dbReference type="Proteomes" id="UP000663929"/>
    </source>
</evidence>
<gene>
    <name evidence="11" type="ORF">J3U87_12905</name>
</gene>
<dbReference type="PROSITE" id="PS50045">
    <property type="entry name" value="SIGMA54_INTERACT_4"/>
    <property type="match status" value="1"/>
</dbReference>
<dbReference type="FunFam" id="3.40.50.300:FF:000006">
    <property type="entry name" value="DNA-binding transcriptional regulator NtrC"/>
    <property type="match status" value="1"/>
</dbReference>
<evidence type="ECO:0000259" key="9">
    <source>
        <dbReference type="PROSITE" id="PS50045"/>
    </source>
</evidence>
<dbReference type="GO" id="GO:0000160">
    <property type="term" value="P:phosphorelay signal transduction system"/>
    <property type="evidence" value="ECO:0007669"/>
    <property type="project" value="UniProtKB-KW"/>
</dbReference>
<evidence type="ECO:0000259" key="10">
    <source>
        <dbReference type="PROSITE" id="PS50110"/>
    </source>
</evidence>
<dbReference type="Gene3D" id="1.10.10.60">
    <property type="entry name" value="Homeodomain-like"/>
    <property type="match status" value="1"/>
</dbReference>
<dbReference type="Pfam" id="PF25601">
    <property type="entry name" value="AAA_lid_14"/>
    <property type="match status" value="1"/>
</dbReference>
<evidence type="ECO:0000313" key="11">
    <source>
        <dbReference type="EMBL" id="QTD53347.1"/>
    </source>
</evidence>
<dbReference type="EMBL" id="CP071793">
    <property type="protein sequence ID" value="QTD53347.1"/>
    <property type="molecule type" value="Genomic_DNA"/>
</dbReference>
<dbReference type="GO" id="GO:0043565">
    <property type="term" value="F:sequence-specific DNA binding"/>
    <property type="evidence" value="ECO:0007669"/>
    <property type="project" value="InterPro"/>
</dbReference>
<evidence type="ECO:0000256" key="7">
    <source>
        <dbReference type="ARBA" id="ARBA00023163"/>
    </source>
</evidence>
<keyword evidence="2" id="KW-0547">Nucleotide-binding</keyword>
<evidence type="ECO:0000256" key="8">
    <source>
        <dbReference type="PROSITE-ProRule" id="PRU00169"/>
    </source>
</evidence>
<dbReference type="Pfam" id="PF00072">
    <property type="entry name" value="Response_reg"/>
    <property type="match status" value="1"/>
</dbReference>
<dbReference type="PROSITE" id="PS00676">
    <property type="entry name" value="SIGMA54_INTERACT_2"/>
    <property type="match status" value="1"/>
</dbReference>
<dbReference type="SMART" id="SM00382">
    <property type="entry name" value="AAA"/>
    <property type="match status" value="1"/>
</dbReference>
<dbReference type="InterPro" id="IPR003593">
    <property type="entry name" value="AAA+_ATPase"/>
</dbReference>
<evidence type="ECO:0000256" key="6">
    <source>
        <dbReference type="ARBA" id="ARBA00023125"/>
    </source>
</evidence>
<evidence type="ECO:0000256" key="5">
    <source>
        <dbReference type="ARBA" id="ARBA00023015"/>
    </source>
</evidence>
<dbReference type="SUPFAM" id="SSF46689">
    <property type="entry name" value="Homeodomain-like"/>
    <property type="match status" value="1"/>
</dbReference>
<dbReference type="InterPro" id="IPR027417">
    <property type="entry name" value="P-loop_NTPase"/>
</dbReference>
<dbReference type="CDD" id="cd00009">
    <property type="entry name" value="AAA"/>
    <property type="match status" value="1"/>
</dbReference>
<dbReference type="InterPro" id="IPR009057">
    <property type="entry name" value="Homeodomain-like_sf"/>
</dbReference>
<dbReference type="InterPro" id="IPR025944">
    <property type="entry name" value="Sigma_54_int_dom_CS"/>
</dbReference>
<dbReference type="Pfam" id="PF00158">
    <property type="entry name" value="Sigma54_activat"/>
    <property type="match status" value="1"/>
</dbReference>
<dbReference type="Pfam" id="PF02954">
    <property type="entry name" value="HTH_8"/>
    <property type="match status" value="1"/>
</dbReference>
<dbReference type="PROSITE" id="PS50110">
    <property type="entry name" value="RESPONSE_REGULATORY"/>
    <property type="match status" value="1"/>
</dbReference>
<dbReference type="SUPFAM" id="SSF52172">
    <property type="entry name" value="CheY-like"/>
    <property type="match status" value="1"/>
</dbReference>
<keyword evidence="7" id="KW-0804">Transcription</keyword>
<evidence type="ECO:0000256" key="3">
    <source>
        <dbReference type="ARBA" id="ARBA00022840"/>
    </source>
</evidence>
<keyword evidence="12" id="KW-1185">Reference proteome</keyword>
<keyword evidence="3" id="KW-0067">ATP-binding</keyword>
<dbReference type="InterPro" id="IPR025943">
    <property type="entry name" value="Sigma_54_int_dom_ATP-bd_2"/>
</dbReference>
<dbReference type="Gene3D" id="1.10.8.60">
    <property type="match status" value="1"/>
</dbReference>
<dbReference type="PRINTS" id="PR01590">
    <property type="entry name" value="HTHFIS"/>
</dbReference>
<dbReference type="SMART" id="SM00448">
    <property type="entry name" value="REC"/>
    <property type="match status" value="1"/>
</dbReference>
<dbReference type="PANTHER" id="PTHR32071">
    <property type="entry name" value="TRANSCRIPTIONAL REGULATORY PROTEIN"/>
    <property type="match status" value="1"/>
</dbReference>
<dbReference type="Proteomes" id="UP000663929">
    <property type="component" value="Chromosome"/>
</dbReference>
<dbReference type="AlphaFoldDB" id="A0A8A4TVF7"/>
<dbReference type="GO" id="GO:0006355">
    <property type="term" value="P:regulation of DNA-templated transcription"/>
    <property type="evidence" value="ECO:0007669"/>
    <property type="project" value="InterPro"/>
</dbReference>
<dbReference type="Gene3D" id="3.40.50.2300">
    <property type="match status" value="1"/>
</dbReference>
<dbReference type="PANTHER" id="PTHR32071:SF17">
    <property type="entry name" value="TRANSCRIPTIONAL REGULATOR (NTRC FAMILY)"/>
    <property type="match status" value="1"/>
</dbReference>
<name>A0A8A4TVF7_SULCO</name>
<keyword evidence="1 8" id="KW-0597">Phosphoprotein</keyword>
<dbReference type="SUPFAM" id="SSF52540">
    <property type="entry name" value="P-loop containing nucleoside triphosphate hydrolases"/>
    <property type="match status" value="1"/>
</dbReference>
<dbReference type="PROSITE" id="PS00688">
    <property type="entry name" value="SIGMA54_INTERACT_3"/>
    <property type="match status" value="1"/>
</dbReference>
<evidence type="ECO:0000256" key="1">
    <source>
        <dbReference type="ARBA" id="ARBA00022553"/>
    </source>
</evidence>
<evidence type="ECO:0000256" key="2">
    <source>
        <dbReference type="ARBA" id="ARBA00022741"/>
    </source>
</evidence>
<feature type="modified residue" description="4-aspartylphosphate" evidence="8">
    <location>
        <position position="54"/>
    </location>
</feature>
<dbReference type="InterPro" id="IPR002197">
    <property type="entry name" value="HTH_Fis"/>
</dbReference>
<dbReference type="GO" id="GO:0005524">
    <property type="term" value="F:ATP binding"/>
    <property type="evidence" value="ECO:0007669"/>
    <property type="project" value="UniProtKB-KW"/>
</dbReference>
<keyword evidence="6" id="KW-0238">DNA-binding</keyword>
<accession>A0A8A4TVF7</accession>
<protein>
    <submittedName>
        <fullName evidence="11">Sigma-54-dependent Fis family transcriptional regulator</fullName>
    </submittedName>
</protein>
<organism evidence="11 12">
    <name type="scientific">Sulfidibacter corallicola</name>
    <dbReference type="NCBI Taxonomy" id="2818388"/>
    <lineage>
        <taxon>Bacteria</taxon>
        <taxon>Pseudomonadati</taxon>
        <taxon>Acidobacteriota</taxon>
        <taxon>Holophagae</taxon>
        <taxon>Acanthopleuribacterales</taxon>
        <taxon>Acanthopleuribacteraceae</taxon>
        <taxon>Sulfidibacter</taxon>
    </lineage>
</organism>
<reference evidence="11" key="1">
    <citation type="submission" date="2021-03" db="EMBL/GenBank/DDBJ databases">
        <title>Acanthopleuribacteraceae sp. M133.</title>
        <authorList>
            <person name="Wang G."/>
        </authorList>
    </citation>
    <scope>NUCLEOTIDE SEQUENCE</scope>
    <source>
        <strain evidence="11">M133</strain>
    </source>
</reference>
<proteinExistence type="predicted"/>
<keyword evidence="4" id="KW-0902">Two-component regulatory system</keyword>
<keyword evidence="5" id="KW-0805">Transcription regulation</keyword>